<dbReference type="Proteomes" id="UP000030152">
    <property type="component" value="Unassembled WGS sequence"/>
</dbReference>
<name>A0A0A2LX51_9FLAO</name>
<dbReference type="OrthoDB" id="1116641at2"/>
<reference evidence="1 2" key="1">
    <citation type="submission" date="2013-09" db="EMBL/GenBank/DDBJ databases">
        <authorList>
            <person name="Zeng Z."/>
            <person name="Chen C."/>
        </authorList>
    </citation>
    <scope>NUCLEOTIDE SEQUENCE [LARGE SCALE GENOMIC DNA]</scope>
    <source>
        <strain evidence="1 2">WB 3.3-2</strain>
    </source>
</reference>
<keyword evidence="2" id="KW-1185">Reference proteome</keyword>
<organism evidence="1 2">
    <name type="scientific">Flavobacterium rivuli WB 3.3-2 = DSM 21788</name>
    <dbReference type="NCBI Taxonomy" id="1121895"/>
    <lineage>
        <taxon>Bacteria</taxon>
        <taxon>Pseudomonadati</taxon>
        <taxon>Bacteroidota</taxon>
        <taxon>Flavobacteriia</taxon>
        <taxon>Flavobacteriales</taxon>
        <taxon>Flavobacteriaceae</taxon>
        <taxon>Flavobacterium</taxon>
    </lineage>
</organism>
<evidence type="ECO:0000313" key="2">
    <source>
        <dbReference type="Proteomes" id="UP000030152"/>
    </source>
</evidence>
<dbReference type="AlphaFoldDB" id="A0A0A2LX51"/>
<evidence type="ECO:0000313" key="1">
    <source>
        <dbReference type="EMBL" id="KGO84957.1"/>
    </source>
</evidence>
<dbReference type="STRING" id="1121895.GCA_000378485_00829"/>
<proteinExistence type="predicted"/>
<dbReference type="RefSeq" id="WP_020211961.1">
    <property type="nucleotide sequence ID" value="NZ_JRLX01000030.1"/>
</dbReference>
<protein>
    <submittedName>
        <fullName evidence="1">Uncharacterized protein</fullName>
    </submittedName>
</protein>
<accession>A0A0A2LX51</accession>
<sequence>MIKYIFSAVAFICCIAGFGQPVKDSLLAKDYKQVEDRLTVMHYLDHMATSYYDKHPDVKKGSKDTNFVNYYSGVIVSGNPVVAITIPEYLGYAANEVPLNGTDFFERVAEKNIQSLVSIIEMYGYPSASRVKVNVAAKKNMMASIFVSRTDKGDDKLKKLIKPELKIGNMSENEYDTLKFFMSKRK</sequence>
<dbReference type="EMBL" id="JRLX01000030">
    <property type="protein sequence ID" value="KGO84957.1"/>
    <property type="molecule type" value="Genomic_DNA"/>
</dbReference>
<dbReference type="eggNOG" id="ENOG5030Z7V">
    <property type="taxonomic scope" value="Bacteria"/>
</dbReference>
<comment type="caution">
    <text evidence="1">The sequence shown here is derived from an EMBL/GenBank/DDBJ whole genome shotgun (WGS) entry which is preliminary data.</text>
</comment>
<gene>
    <name evidence="1" type="ORF">Q765_18800</name>
</gene>